<dbReference type="OrthoDB" id="9218575at2759"/>
<accession>A0A2I0UA70</accession>
<reference evidence="2" key="2">
    <citation type="submission" date="2017-12" db="EMBL/GenBank/DDBJ databases">
        <title>Genome sequence of the Bar-tailed Godwit (Limosa lapponica baueri).</title>
        <authorList>
            <person name="Lima N.C.B."/>
            <person name="Parody-Merino A.M."/>
            <person name="Battley P.F."/>
            <person name="Fidler A.E."/>
            <person name="Prosdocimi F."/>
        </authorList>
    </citation>
    <scope>NUCLEOTIDE SEQUENCE [LARGE SCALE GENOMIC DNA]</scope>
</reference>
<evidence type="ECO:0000313" key="1">
    <source>
        <dbReference type="EMBL" id="PKU42935.1"/>
    </source>
</evidence>
<reference evidence="2" key="1">
    <citation type="submission" date="2017-11" db="EMBL/GenBank/DDBJ databases">
        <authorList>
            <person name="Lima N.C."/>
            <person name="Parody-Merino A.M."/>
            <person name="Battley P.F."/>
            <person name="Fidler A.E."/>
            <person name="Prosdocimi F."/>
        </authorList>
    </citation>
    <scope>NUCLEOTIDE SEQUENCE [LARGE SCALE GENOMIC DNA]</scope>
</reference>
<dbReference type="AlphaFoldDB" id="A0A2I0UA70"/>
<dbReference type="EMBL" id="KZ505947">
    <property type="protein sequence ID" value="PKU42935.1"/>
    <property type="molecule type" value="Genomic_DNA"/>
</dbReference>
<protein>
    <submittedName>
        <fullName evidence="1">Uncharacterized protein</fullName>
    </submittedName>
</protein>
<gene>
    <name evidence="1" type="ORF">llap_6755</name>
</gene>
<dbReference type="Proteomes" id="UP000233556">
    <property type="component" value="Unassembled WGS sequence"/>
</dbReference>
<evidence type="ECO:0000313" key="2">
    <source>
        <dbReference type="Proteomes" id="UP000233556"/>
    </source>
</evidence>
<sequence>MVGFLGCKCTLLGHVELLINQHPKVLLLRVYLNPFILQPVLILRVALTHFQDLAFGLVVPHAVCTGPLLQLVQVPLDAILSLGYVNCTTQLGIICKLAEGALNPTVYAIDENIKQYWSQYNFVSYTRPHHKSR</sequence>
<organism evidence="1 2">
    <name type="scientific">Limosa lapponica baueri</name>
    <dbReference type="NCBI Taxonomy" id="1758121"/>
    <lineage>
        <taxon>Eukaryota</taxon>
        <taxon>Metazoa</taxon>
        <taxon>Chordata</taxon>
        <taxon>Craniata</taxon>
        <taxon>Vertebrata</taxon>
        <taxon>Euteleostomi</taxon>
        <taxon>Archelosauria</taxon>
        <taxon>Archosauria</taxon>
        <taxon>Dinosauria</taxon>
        <taxon>Saurischia</taxon>
        <taxon>Theropoda</taxon>
        <taxon>Coelurosauria</taxon>
        <taxon>Aves</taxon>
        <taxon>Neognathae</taxon>
        <taxon>Neoaves</taxon>
        <taxon>Charadriiformes</taxon>
        <taxon>Scolopacidae</taxon>
        <taxon>Limosa</taxon>
    </lineage>
</organism>
<name>A0A2I0UA70_LIMLA</name>
<keyword evidence="2" id="KW-1185">Reference proteome</keyword>
<proteinExistence type="predicted"/>